<evidence type="ECO:0000313" key="1">
    <source>
        <dbReference type="EnsemblPlants" id="AVESA.00010b.r2.7DG1366420.1.CDS"/>
    </source>
</evidence>
<reference evidence="1" key="2">
    <citation type="submission" date="2025-09" db="UniProtKB">
        <authorList>
            <consortium name="EnsemblPlants"/>
        </authorList>
    </citation>
    <scope>IDENTIFICATION</scope>
</reference>
<keyword evidence="2" id="KW-1185">Reference proteome</keyword>
<evidence type="ECO:0000313" key="2">
    <source>
        <dbReference type="Proteomes" id="UP001732700"/>
    </source>
</evidence>
<name>A0ACD6AAN7_AVESA</name>
<organism evidence="1 2">
    <name type="scientific">Avena sativa</name>
    <name type="common">Oat</name>
    <dbReference type="NCBI Taxonomy" id="4498"/>
    <lineage>
        <taxon>Eukaryota</taxon>
        <taxon>Viridiplantae</taxon>
        <taxon>Streptophyta</taxon>
        <taxon>Embryophyta</taxon>
        <taxon>Tracheophyta</taxon>
        <taxon>Spermatophyta</taxon>
        <taxon>Magnoliopsida</taxon>
        <taxon>Liliopsida</taxon>
        <taxon>Poales</taxon>
        <taxon>Poaceae</taxon>
        <taxon>BOP clade</taxon>
        <taxon>Pooideae</taxon>
        <taxon>Poodae</taxon>
        <taxon>Poeae</taxon>
        <taxon>Poeae Chloroplast Group 1 (Aveneae type)</taxon>
        <taxon>Aveninae</taxon>
        <taxon>Avena</taxon>
    </lineage>
</organism>
<dbReference type="EnsemblPlants" id="AVESA.00010b.r2.7DG1366420.1">
    <property type="protein sequence ID" value="AVESA.00010b.r2.7DG1366420.1.CDS"/>
    <property type="gene ID" value="AVESA.00010b.r2.7DG1366420"/>
</dbReference>
<accession>A0ACD6AAN7</accession>
<protein>
    <submittedName>
        <fullName evidence="1">Uncharacterized protein</fullName>
    </submittedName>
</protein>
<proteinExistence type="predicted"/>
<dbReference type="Proteomes" id="UP001732700">
    <property type="component" value="Chromosome 7D"/>
</dbReference>
<reference evidence="1" key="1">
    <citation type="submission" date="2021-05" db="EMBL/GenBank/DDBJ databases">
        <authorList>
            <person name="Scholz U."/>
            <person name="Mascher M."/>
            <person name="Fiebig A."/>
        </authorList>
    </citation>
    <scope>NUCLEOTIDE SEQUENCE [LARGE SCALE GENOMIC DNA]</scope>
</reference>
<sequence>MAAPADVVPPASDIARQQNINIPRPHNVTSSPPPTMVGGAQGGPVDDQAAEAKFAQLQTDFKELNPQIQIYTQSAPKAPSLEEGGPFDTLTNEDECRVRHALDGGNSSDEVLLVHKASNIELKRVTLQCLKDKGLLNDEVIDLYLQLLKERELREPNKFLKCHFFNTFFYEKLNGKNGGYHYEAVRSWTKKKLGYNIIDCDKIFVPIHKKFIHKESHWCLAVINIRDKKFQYLDSLGFEDIKALEILARYLVDEIKDKNNKQIDVLSWEQEVVKERPSQDNNTDCGMFMLKYIDFYSRDMGLIFEQKHMPYFRRRTAKEILDLRAG</sequence>